<proteinExistence type="predicted"/>
<keyword evidence="2" id="KW-1185">Reference proteome</keyword>
<dbReference type="EMBL" id="FOKG01000004">
    <property type="protein sequence ID" value="SFB05798.1"/>
    <property type="molecule type" value="Genomic_DNA"/>
</dbReference>
<protein>
    <submittedName>
        <fullName evidence="1">Uncharacterized protein</fullName>
    </submittedName>
</protein>
<gene>
    <name evidence="1" type="ORF">SAMN05216266_10499</name>
</gene>
<sequence length="81" mass="8354">MFASPLIRSMVNSNGCVIPGTPALPNSSAYSDQRNAAVVPIDTSVSMVAAPCRRFASAALWNGHAPHTSTGAASVSEIHCQ</sequence>
<accession>A0A1I0Y002</accession>
<dbReference type="AlphaFoldDB" id="A0A1I0Y002"/>
<evidence type="ECO:0000313" key="2">
    <source>
        <dbReference type="Proteomes" id="UP000243799"/>
    </source>
</evidence>
<reference evidence="2" key="1">
    <citation type="submission" date="2016-10" db="EMBL/GenBank/DDBJ databases">
        <authorList>
            <person name="Varghese N."/>
            <person name="Submissions S."/>
        </authorList>
    </citation>
    <scope>NUCLEOTIDE SEQUENCE [LARGE SCALE GENOMIC DNA]</scope>
    <source>
        <strain evidence="2">CGMCC 4.3568</strain>
    </source>
</reference>
<organism evidence="1 2">
    <name type="scientific">Amycolatopsis marina</name>
    <dbReference type="NCBI Taxonomy" id="490629"/>
    <lineage>
        <taxon>Bacteria</taxon>
        <taxon>Bacillati</taxon>
        <taxon>Actinomycetota</taxon>
        <taxon>Actinomycetes</taxon>
        <taxon>Pseudonocardiales</taxon>
        <taxon>Pseudonocardiaceae</taxon>
        <taxon>Amycolatopsis</taxon>
    </lineage>
</organism>
<dbReference type="Proteomes" id="UP000243799">
    <property type="component" value="Unassembled WGS sequence"/>
</dbReference>
<evidence type="ECO:0000313" key="1">
    <source>
        <dbReference type="EMBL" id="SFB05798.1"/>
    </source>
</evidence>
<name>A0A1I0Y002_9PSEU</name>